<evidence type="ECO:0000313" key="2">
    <source>
        <dbReference type="Ensembl" id="ENSHHUP00000027002.1"/>
    </source>
</evidence>
<dbReference type="Gene3D" id="4.10.80.150">
    <property type="match status" value="1"/>
</dbReference>
<dbReference type="SUPFAM" id="SSF63748">
    <property type="entry name" value="Tudor/PWWP/MBT"/>
    <property type="match status" value="1"/>
</dbReference>
<organism evidence="2 3">
    <name type="scientific">Hucho hucho</name>
    <name type="common">huchen</name>
    <dbReference type="NCBI Taxonomy" id="62062"/>
    <lineage>
        <taxon>Eukaryota</taxon>
        <taxon>Metazoa</taxon>
        <taxon>Chordata</taxon>
        <taxon>Craniata</taxon>
        <taxon>Vertebrata</taxon>
        <taxon>Euteleostomi</taxon>
        <taxon>Actinopterygii</taxon>
        <taxon>Neopterygii</taxon>
        <taxon>Teleostei</taxon>
        <taxon>Protacanthopterygii</taxon>
        <taxon>Salmoniformes</taxon>
        <taxon>Salmonidae</taxon>
        <taxon>Salmoninae</taxon>
        <taxon>Hucho</taxon>
    </lineage>
</organism>
<evidence type="ECO:0000313" key="3">
    <source>
        <dbReference type="Proteomes" id="UP000314982"/>
    </source>
</evidence>
<reference evidence="2" key="3">
    <citation type="submission" date="2025-09" db="UniProtKB">
        <authorList>
            <consortium name="Ensembl"/>
        </authorList>
    </citation>
    <scope>IDENTIFICATION</scope>
</reference>
<dbReference type="AlphaFoldDB" id="A0A4W5LM68"/>
<accession>A0A4W5LM68</accession>
<keyword evidence="3" id="KW-1185">Reference proteome</keyword>
<dbReference type="Proteomes" id="UP000314982">
    <property type="component" value="Unassembled WGS sequence"/>
</dbReference>
<dbReference type="PROSITE" id="PS50812">
    <property type="entry name" value="PWWP"/>
    <property type="match status" value="1"/>
</dbReference>
<dbReference type="Pfam" id="PF00855">
    <property type="entry name" value="PWWP"/>
    <property type="match status" value="1"/>
</dbReference>
<dbReference type="Ensembl" id="ENSHHUT00000028071.1">
    <property type="protein sequence ID" value="ENSHHUP00000027002.1"/>
    <property type="gene ID" value="ENSHHUG00000017107.1"/>
</dbReference>
<evidence type="ECO:0000259" key="1">
    <source>
        <dbReference type="PROSITE" id="PS50812"/>
    </source>
</evidence>
<dbReference type="GeneTree" id="ENSGT01050000246841"/>
<dbReference type="InterPro" id="IPR000313">
    <property type="entry name" value="PWWP_dom"/>
</dbReference>
<reference evidence="3" key="1">
    <citation type="submission" date="2018-06" db="EMBL/GenBank/DDBJ databases">
        <title>Genome assembly of Danube salmon.</title>
        <authorList>
            <person name="Macqueen D.J."/>
            <person name="Gundappa M.K."/>
        </authorList>
    </citation>
    <scope>NUCLEOTIDE SEQUENCE [LARGE SCALE GENOMIC DNA]</scope>
</reference>
<reference evidence="2" key="2">
    <citation type="submission" date="2025-08" db="UniProtKB">
        <authorList>
            <consortium name="Ensembl"/>
        </authorList>
    </citation>
    <scope>IDENTIFICATION</scope>
</reference>
<proteinExistence type="predicted"/>
<protein>
    <recommendedName>
        <fullName evidence="1">PWWP domain-containing protein</fullName>
    </recommendedName>
</protein>
<name>A0A4W5LM68_9TELE</name>
<sequence>MTHSYKAGDLVFAKMKGYPHWPARVSSKVLSSQCTNLQHIYS</sequence>
<dbReference type="STRING" id="62062.ENSHHUP00000027002"/>
<feature type="domain" description="PWWP" evidence="1">
    <location>
        <begin position="7"/>
        <end position="42"/>
    </location>
</feature>